<dbReference type="EMBL" id="JAWDGP010007584">
    <property type="protein sequence ID" value="KAK3712447.1"/>
    <property type="molecule type" value="Genomic_DNA"/>
</dbReference>
<protein>
    <submittedName>
        <fullName evidence="2">Uncharacterized protein</fullName>
    </submittedName>
</protein>
<accession>A0AAE0XVB7</accession>
<proteinExistence type="predicted"/>
<gene>
    <name evidence="2" type="ORF">RRG08_002777</name>
</gene>
<evidence type="ECO:0000313" key="3">
    <source>
        <dbReference type="Proteomes" id="UP001283361"/>
    </source>
</evidence>
<name>A0AAE0XVB7_9GAST</name>
<keyword evidence="3" id="KW-1185">Reference proteome</keyword>
<evidence type="ECO:0000313" key="2">
    <source>
        <dbReference type="EMBL" id="KAK3712447.1"/>
    </source>
</evidence>
<dbReference type="Proteomes" id="UP001283361">
    <property type="component" value="Unassembled WGS sequence"/>
</dbReference>
<comment type="caution">
    <text evidence="2">The sequence shown here is derived from an EMBL/GenBank/DDBJ whole genome shotgun (WGS) entry which is preliminary data.</text>
</comment>
<feature type="region of interest" description="Disordered" evidence="1">
    <location>
        <begin position="1"/>
        <end position="20"/>
    </location>
</feature>
<dbReference type="AlphaFoldDB" id="A0AAE0XVB7"/>
<sequence>MYSWPRDQGQSPQCLESPNLVPPHHTRLHFFSTFDRRANRSTDGTYLHLILVEIALSLYVKNFRVKEVTPGNQDNKHSKVSELAGKWTFFPGLTCYT</sequence>
<organism evidence="2 3">
    <name type="scientific">Elysia crispata</name>
    <name type="common">lettuce slug</name>
    <dbReference type="NCBI Taxonomy" id="231223"/>
    <lineage>
        <taxon>Eukaryota</taxon>
        <taxon>Metazoa</taxon>
        <taxon>Spiralia</taxon>
        <taxon>Lophotrochozoa</taxon>
        <taxon>Mollusca</taxon>
        <taxon>Gastropoda</taxon>
        <taxon>Heterobranchia</taxon>
        <taxon>Euthyneura</taxon>
        <taxon>Panpulmonata</taxon>
        <taxon>Sacoglossa</taxon>
        <taxon>Placobranchoidea</taxon>
        <taxon>Plakobranchidae</taxon>
        <taxon>Elysia</taxon>
    </lineage>
</organism>
<reference evidence="2" key="1">
    <citation type="journal article" date="2023" name="G3 (Bethesda)">
        <title>A reference genome for the long-term kleptoplast-retaining sea slug Elysia crispata morphotype clarki.</title>
        <authorList>
            <person name="Eastman K.E."/>
            <person name="Pendleton A.L."/>
            <person name="Shaikh M.A."/>
            <person name="Suttiyut T."/>
            <person name="Ogas R."/>
            <person name="Tomko P."/>
            <person name="Gavelis G."/>
            <person name="Widhalm J.R."/>
            <person name="Wisecaver J.H."/>
        </authorList>
    </citation>
    <scope>NUCLEOTIDE SEQUENCE</scope>
    <source>
        <strain evidence="2">ECLA1</strain>
    </source>
</reference>
<evidence type="ECO:0000256" key="1">
    <source>
        <dbReference type="SAM" id="MobiDB-lite"/>
    </source>
</evidence>